<organism evidence="2 4">
    <name type="scientific">Ilex paraguariensis</name>
    <name type="common">yerba mate</name>
    <dbReference type="NCBI Taxonomy" id="185542"/>
    <lineage>
        <taxon>Eukaryota</taxon>
        <taxon>Viridiplantae</taxon>
        <taxon>Streptophyta</taxon>
        <taxon>Embryophyta</taxon>
        <taxon>Tracheophyta</taxon>
        <taxon>Spermatophyta</taxon>
        <taxon>Magnoliopsida</taxon>
        <taxon>eudicotyledons</taxon>
        <taxon>Gunneridae</taxon>
        <taxon>Pentapetalae</taxon>
        <taxon>asterids</taxon>
        <taxon>campanulids</taxon>
        <taxon>Aquifoliales</taxon>
        <taxon>Aquifoliaceae</taxon>
        <taxon>Ilex</taxon>
    </lineage>
</organism>
<evidence type="ECO:0000313" key="3">
    <source>
        <dbReference type="EMBL" id="CAK9169466.1"/>
    </source>
</evidence>
<accession>A0ABC8RCP7</accession>
<keyword evidence="4" id="KW-1185">Reference proteome</keyword>
<dbReference type="EMBL" id="CAUOFW020005292">
    <property type="protein sequence ID" value="CAK9169466.1"/>
    <property type="molecule type" value="Genomic_DNA"/>
</dbReference>
<feature type="region of interest" description="Disordered" evidence="1">
    <location>
        <begin position="1"/>
        <end position="29"/>
    </location>
</feature>
<gene>
    <name evidence="2" type="ORF">ILEXP_LOCUS10429</name>
    <name evidence="3" type="ORF">ILEXP_LOCUS38911</name>
</gene>
<evidence type="ECO:0000313" key="2">
    <source>
        <dbReference type="EMBL" id="CAK9142741.1"/>
    </source>
</evidence>
<comment type="caution">
    <text evidence="2">The sequence shown here is derived from an EMBL/GenBank/DDBJ whole genome shotgun (WGS) entry which is preliminary data.</text>
</comment>
<dbReference type="AlphaFoldDB" id="A0ABC8RCP7"/>
<feature type="compositionally biased region" description="Polar residues" evidence="1">
    <location>
        <begin position="1"/>
        <end position="14"/>
    </location>
</feature>
<reference evidence="2 4" key="1">
    <citation type="submission" date="2024-02" db="EMBL/GenBank/DDBJ databases">
        <authorList>
            <person name="Vignale AGUSTIN F."/>
            <person name="Sosa J E."/>
            <person name="Modenutti C."/>
        </authorList>
    </citation>
    <scope>NUCLEOTIDE SEQUENCE [LARGE SCALE GENOMIC DNA]</scope>
</reference>
<name>A0ABC8RCP7_9AQUA</name>
<proteinExistence type="predicted"/>
<dbReference type="InterPro" id="IPR039280">
    <property type="entry name" value="VUP"/>
</dbReference>
<dbReference type="Proteomes" id="UP001642360">
    <property type="component" value="Unassembled WGS sequence"/>
</dbReference>
<sequence>MEASLSSRGKQSVASKGKPDTHEEEESGWTAYFEDFIANQREHSSNSDTFINPSFVSDAASYVPWNVISNNNQELACPSMVASPPKNPKKLNFKKTRSKEIFYDDSLEDTASSPVNSPKVDSLKQMDMNQGGTCDNIESAMGKVGGYGDYSELQADERDVMNFEGKSNDSMDLKKSGLCLVPWSMLVNYLG</sequence>
<evidence type="ECO:0000256" key="1">
    <source>
        <dbReference type="SAM" id="MobiDB-lite"/>
    </source>
</evidence>
<dbReference type="PANTHER" id="PTHR33974">
    <property type="entry name" value="VASCULAR-RELATED UNKNOWN PROTEIN 1-RELATED"/>
    <property type="match status" value="1"/>
</dbReference>
<protein>
    <submittedName>
        <fullName evidence="2">Uncharacterized protein</fullName>
    </submittedName>
</protein>
<dbReference type="EMBL" id="CAUOFW020001247">
    <property type="protein sequence ID" value="CAK9142741.1"/>
    <property type="molecule type" value="Genomic_DNA"/>
</dbReference>
<dbReference type="PANTHER" id="PTHR33974:SF2">
    <property type="entry name" value="VASCULAR-RELATED UNKNOWN PROTEIN 1"/>
    <property type="match status" value="1"/>
</dbReference>
<evidence type="ECO:0000313" key="4">
    <source>
        <dbReference type="Proteomes" id="UP001642360"/>
    </source>
</evidence>